<dbReference type="EMBL" id="FMAE01000039">
    <property type="protein sequence ID" value="SCB52741.1"/>
    <property type="molecule type" value="Genomic_DNA"/>
</dbReference>
<evidence type="ECO:0000313" key="2">
    <source>
        <dbReference type="Proteomes" id="UP000183174"/>
    </source>
</evidence>
<evidence type="ECO:0000313" key="1">
    <source>
        <dbReference type="EMBL" id="SCB52741.1"/>
    </source>
</evidence>
<reference evidence="1 2" key="1">
    <citation type="submission" date="2016-08" db="EMBL/GenBank/DDBJ databases">
        <authorList>
            <person name="Seilhamer J.J."/>
        </authorList>
    </citation>
    <scope>NUCLEOTIDE SEQUENCE [LARGE SCALE GENOMIC DNA]</scope>
    <source>
        <strain evidence="1 2">CCBAU 10071</strain>
    </source>
</reference>
<proteinExistence type="predicted"/>
<organism evidence="1 2">
    <name type="scientific">Bradyrhizobium yuanmingense</name>
    <dbReference type="NCBI Taxonomy" id="108015"/>
    <lineage>
        <taxon>Bacteria</taxon>
        <taxon>Pseudomonadati</taxon>
        <taxon>Pseudomonadota</taxon>
        <taxon>Alphaproteobacteria</taxon>
        <taxon>Hyphomicrobiales</taxon>
        <taxon>Nitrobacteraceae</taxon>
        <taxon>Bradyrhizobium</taxon>
    </lineage>
</organism>
<sequence length="68" mass="7618">MIKAMLIAFAIATIVCAFIDQPIKIKPVQTDYCVISYRAAAKDELGGVHIVWTKGWGLCSELDRYEEI</sequence>
<dbReference type="AlphaFoldDB" id="A0A1C3XKC6"/>
<dbReference type="Proteomes" id="UP000183174">
    <property type="component" value="Unassembled WGS sequence"/>
</dbReference>
<protein>
    <submittedName>
        <fullName evidence="1">Uncharacterized protein</fullName>
    </submittedName>
</protein>
<accession>A0A1C3XKC6</accession>
<dbReference type="RefSeq" id="WP_074448562.1">
    <property type="nucleotide sequence ID" value="NZ_FMAE01000039.1"/>
</dbReference>
<gene>
    <name evidence="1" type="ORF">GA0061099_103914</name>
</gene>
<name>A0A1C3XKC6_9BRAD</name>